<proteinExistence type="predicted"/>
<feature type="coiled-coil region" evidence="1">
    <location>
        <begin position="260"/>
        <end position="316"/>
    </location>
</feature>
<keyword evidence="1" id="KW-0175">Coiled coil</keyword>
<comment type="caution">
    <text evidence="3">The sequence shown here is derived from an EMBL/GenBank/DDBJ whole genome shotgun (WGS) entry which is preliminary data.</text>
</comment>
<name>A0ABV6LUC3_9BACI</name>
<organism evidence="3 4">
    <name type="scientific">Pontibacillus salicampi</name>
    <dbReference type="NCBI Taxonomy" id="1449801"/>
    <lineage>
        <taxon>Bacteria</taxon>
        <taxon>Bacillati</taxon>
        <taxon>Bacillota</taxon>
        <taxon>Bacilli</taxon>
        <taxon>Bacillales</taxon>
        <taxon>Bacillaceae</taxon>
        <taxon>Pontibacillus</taxon>
    </lineage>
</organism>
<evidence type="ECO:0000313" key="4">
    <source>
        <dbReference type="Proteomes" id="UP001589836"/>
    </source>
</evidence>
<dbReference type="RefSeq" id="WP_377351875.1">
    <property type="nucleotide sequence ID" value="NZ_JBHLTP010000024.1"/>
</dbReference>
<sequence>MKRISKRLFRTFIRDENGAVSIYAVMVIILLFFFNAVLIDFVRVMVAEHQAEAAAQKAMRSAFSAYEKDLQLKGLYAYYDADVGSAQEIFDEVYEKNISADGSYFQFVDNKLETSSLTSDENRTLANKEVFKHQILEEMKYRGPIQYGKMVSEKFMPVACTMEKSSEFTSIASEVEEEFDKRATYLQSVESNLTRRSGGATSEINSIKRDVKPNAKGGVDYPDVRNVGDIIQHYEDYQNDLDDEETDKTDDFENNAYAKVNKMNNATSATKKKLEKANNQLTKAIKENEKIEKQIKKVKQENAEKYNRVKQKCKNENHQGLEEANESVSNYLIPPEDLREVQDLIEESLDALETSSKSLSSEINDLKQRLDKIFKQNQDLSLNKNSYAHPISKAFNDSEKKIAQTYDTFNKSVPKKYYEHKLNDKSKLSEAKDNASKKFTEIQDFFNTLNGIRTDENDYTKLQELLQKYNGANAVKVDDLGDGPEDSTDQAMSMMGSLMDSMGDLLAGVRDEAYINEYIMTRFNSAKDPGEVGGCSGPLYQCANAYLYEQREIEYIIYGSHTPGMNYGYALTELFFTRLALNMASVLVNSEQVKLAPHPWLKFWIALTEALGLTLQDMKALTQGNDVNLVDIGKFRENAREKGVTIDTDYHFYLRLYLFLHPEGDTLHRVQASVDKVVSTEMDQLPTYMKGNVKSSIDLWFLPGITSMLGRADIISGDVEDGRYIINNEVNYSY</sequence>
<feature type="coiled-coil region" evidence="1">
    <location>
        <begin position="349"/>
        <end position="383"/>
    </location>
</feature>
<dbReference type="Pfam" id="PF18960">
    <property type="entry name" value="DUF5702"/>
    <property type="match status" value="1"/>
</dbReference>
<evidence type="ECO:0000256" key="2">
    <source>
        <dbReference type="SAM" id="Phobius"/>
    </source>
</evidence>
<dbReference type="InterPro" id="IPR043756">
    <property type="entry name" value="DUF5702"/>
</dbReference>
<keyword evidence="2" id="KW-0812">Transmembrane</keyword>
<protein>
    <submittedName>
        <fullName evidence="3">DUF5702 domain-containing protein</fullName>
    </submittedName>
</protein>
<keyword evidence="2" id="KW-1133">Transmembrane helix</keyword>
<accession>A0ABV6LUC3</accession>
<evidence type="ECO:0000256" key="1">
    <source>
        <dbReference type="SAM" id="Coils"/>
    </source>
</evidence>
<evidence type="ECO:0000313" key="3">
    <source>
        <dbReference type="EMBL" id="MFC0526020.1"/>
    </source>
</evidence>
<feature type="transmembrane region" description="Helical" evidence="2">
    <location>
        <begin position="20"/>
        <end position="39"/>
    </location>
</feature>
<dbReference type="Proteomes" id="UP001589836">
    <property type="component" value="Unassembled WGS sequence"/>
</dbReference>
<keyword evidence="2" id="KW-0472">Membrane</keyword>
<keyword evidence="4" id="KW-1185">Reference proteome</keyword>
<dbReference type="EMBL" id="JBHLTP010000024">
    <property type="protein sequence ID" value="MFC0526020.1"/>
    <property type="molecule type" value="Genomic_DNA"/>
</dbReference>
<reference evidence="3 4" key="1">
    <citation type="submission" date="2024-09" db="EMBL/GenBank/DDBJ databases">
        <authorList>
            <person name="Sun Q."/>
            <person name="Mori K."/>
        </authorList>
    </citation>
    <scope>NUCLEOTIDE SEQUENCE [LARGE SCALE GENOMIC DNA]</scope>
    <source>
        <strain evidence="3 4">NCAIM B.02529</strain>
    </source>
</reference>
<gene>
    <name evidence="3" type="ORF">ACFFGV_20810</name>
</gene>